<dbReference type="Gene3D" id="1.10.10.60">
    <property type="entry name" value="Homeodomain-like"/>
    <property type="match status" value="1"/>
</dbReference>
<dbReference type="GO" id="GO:0003677">
    <property type="term" value="F:DNA binding"/>
    <property type="evidence" value="ECO:0007669"/>
    <property type="project" value="UniProtKB-KW"/>
</dbReference>
<feature type="region of interest" description="Disordered" evidence="3">
    <location>
        <begin position="102"/>
        <end position="204"/>
    </location>
</feature>
<dbReference type="GO" id="GO:0005634">
    <property type="term" value="C:nucleus"/>
    <property type="evidence" value="ECO:0007669"/>
    <property type="project" value="UniProtKB-SubCell"/>
</dbReference>
<sequence length="812" mass="91456">MYTTLERAMLVWFSQNRTQNVPINRPMMQSKVNESSLRFSIQNLKCSSGWLECYKVCHEMSSNKVVGESTLVDPKPVSEWLLLLRNILSHYQPRDVHKVDKEGIVRVPPATTTKDPDDSQPVYIEPQSSPSTAPQADPSIELQADPPMEPQVDPPTDLQPGSSTVPLSASAIRRGNMAKISSKLYESSDEEEEKEMKEETEDLPTTKNVLQAGDVYARALAKRCGSSFIIVALICDIRDLGMEGGEEHWDLVGMQSTKLRLFNNQNYALRVSIVCEKAVLKQGQTTHTTKRKRGRPRGRPATKKVNAISRKSTQYISTRSTPLERKRKRNISPKYISVLPKKLAKVSTGTMLNGKILKESDTSSNEEDNFVKTVIIKEENKCFVCENQVSDGTPLGTLTTTSRATMRNKLYRISEGARGHLDLSHDPGGVLCSHCTSVLNHLDQIEVELNSLTKSVLNALLKNYDRHLRLNLKVSSVDKLARTWTVGTWNVRVLYGDVDENIGGTYLENVEYVENTINHSNEALTTPKDQCIDQINNLNIKEELPSQEYHCRICFYTCNKKSLLVFHLRDHLKRNCHRCDFCNLYIEEGDLHNHGNKQHVKPYVKEMIILARKATANIQGCPKQVASATPKVLNVSENQANDTSVSKESSNDRRSQNFLCGVLGGRPVKESKDSFNVGLDNDIVRKRVTFSELDYVTDVSFVTLPRTRQPPYIINSTFSDLSEKHELEILDYISSKMSSIIKTESDTIESVLGDSEVPGSCEMHLWLARVISQWKGEVWRERPISTSDLSSVFDTMGKASVRSKTLANYHVS</sequence>
<accession>A0A7R9DYC2</accession>
<feature type="compositionally biased region" description="Basic residues" evidence="3">
    <location>
        <begin position="288"/>
        <end position="302"/>
    </location>
</feature>
<evidence type="ECO:0000256" key="1">
    <source>
        <dbReference type="ARBA" id="ARBA00004123"/>
    </source>
</evidence>
<dbReference type="AlphaFoldDB" id="A0A7R9DYC2"/>
<dbReference type="InterPro" id="IPR009057">
    <property type="entry name" value="Homeodomain-like_sf"/>
</dbReference>
<feature type="region of interest" description="Disordered" evidence="3">
    <location>
        <begin position="284"/>
        <end position="306"/>
    </location>
</feature>
<evidence type="ECO:0000259" key="4">
    <source>
        <dbReference type="PROSITE" id="PS51253"/>
    </source>
</evidence>
<dbReference type="PROSITE" id="PS00028">
    <property type="entry name" value="ZINC_FINGER_C2H2_1"/>
    <property type="match status" value="1"/>
</dbReference>
<dbReference type="PROSITE" id="PS51253">
    <property type="entry name" value="HTH_CENPB"/>
    <property type="match status" value="1"/>
</dbReference>
<dbReference type="Pfam" id="PF03221">
    <property type="entry name" value="HTH_Tnp_Tc5"/>
    <property type="match status" value="1"/>
</dbReference>
<dbReference type="EMBL" id="OB792738">
    <property type="protein sequence ID" value="CAD7423991.1"/>
    <property type="molecule type" value="Genomic_DNA"/>
</dbReference>
<comment type="subcellular location">
    <subcellularLocation>
        <location evidence="1">Nucleus</location>
    </subcellularLocation>
</comment>
<protein>
    <recommendedName>
        <fullName evidence="4">HTH CENPB-type domain-containing protein</fullName>
    </recommendedName>
</protein>
<keyword evidence="2" id="KW-0238">DNA-binding</keyword>
<gene>
    <name evidence="5" type="ORF">TMSB3V08_LOCUS959</name>
</gene>
<proteinExistence type="predicted"/>
<dbReference type="SUPFAM" id="SSF46689">
    <property type="entry name" value="Homeodomain-like"/>
    <property type="match status" value="1"/>
</dbReference>
<feature type="compositionally biased region" description="Acidic residues" evidence="3">
    <location>
        <begin position="187"/>
        <end position="202"/>
    </location>
</feature>
<evidence type="ECO:0000313" key="5">
    <source>
        <dbReference type="EMBL" id="CAD7423991.1"/>
    </source>
</evidence>
<dbReference type="InterPro" id="IPR013087">
    <property type="entry name" value="Znf_C2H2_type"/>
</dbReference>
<evidence type="ECO:0000256" key="2">
    <source>
        <dbReference type="ARBA" id="ARBA00023125"/>
    </source>
</evidence>
<dbReference type="InterPro" id="IPR006600">
    <property type="entry name" value="HTH_CenpB_DNA-bd_dom"/>
</dbReference>
<name>A0A7R9DYC2_9NEOP</name>
<organism evidence="5">
    <name type="scientific">Timema monikensis</name>
    <dbReference type="NCBI Taxonomy" id="170555"/>
    <lineage>
        <taxon>Eukaryota</taxon>
        <taxon>Metazoa</taxon>
        <taxon>Ecdysozoa</taxon>
        <taxon>Arthropoda</taxon>
        <taxon>Hexapoda</taxon>
        <taxon>Insecta</taxon>
        <taxon>Pterygota</taxon>
        <taxon>Neoptera</taxon>
        <taxon>Polyneoptera</taxon>
        <taxon>Phasmatodea</taxon>
        <taxon>Timematodea</taxon>
        <taxon>Timematoidea</taxon>
        <taxon>Timematidae</taxon>
        <taxon>Timema</taxon>
    </lineage>
</organism>
<reference evidence="5" key="1">
    <citation type="submission" date="2020-11" db="EMBL/GenBank/DDBJ databases">
        <authorList>
            <person name="Tran Van P."/>
        </authorList>
    </citation>
    <scope>NUCLEOTIDE SEQUENCE</scope>
</reference>
<feature type="domain" description="HTH CENPB-type" evidence="4">
    <location>
        <begin position="1"/>
        <end position="64"/>
    </location>
</feature>
<evidence type="ECO:0000256" key="3">
    <source>
        <dbReference type="SAM" id="MobiDB-lite"/>
    </source>
</evidence>